<dbReference type="InterPro" id="IPR015421">
    <property type="entry name" value="PyrdxlP-dep_Trfase_major"/>
</dbReference>
<evidence type="ECO:0000256" key="4">
    <source>
        <dbReference type="PIRNR" id="PIRNR038800"/>
    </source>
</evidence>
<dbReference type="Gene3D" id="3.40.640.10">
    <property type="entry name" value="Type I PLP-dependent aspartate aminotransferase-like (Major domain)"/>
    <property type="match status" value="1"/>
</dbReference>
<dbReference type="GO" id="GO:0005737">
    <property type="term" value="C:cytoplasm"/>
    <property type="evidence" value="ECO:0007669"/>
    <property type="project" value="InterPro"/>
</dbReference>
<comment type="function">
    <text evidence="4">Catalyzes the cleavage of L-kynurenine (L-Kyn) and L-3-hydroxykynurenine (L-3OHKyn) into anthranilic acid (AA) and 3-hydroxyanthranilic acid (3-OHAA), respectively.</text>
</comment>
<reference evidence="6 7" key="1">
    <citation type="journal article" date="2013" name="ISME J.">
        <title>A metabolic model for members of the genus Tetrasphaera involved in enhanced biological phosphorus removal.</title>
        <authorList>
            <person name="Kristiansen R."/>
            <person name="Nguyen H.T.T."/>
            <person name="Saunders A.M."/>
            <person name="Nielsen J.L."/>
            <person name="Wimmer R."/>
            <person name="Le V.Q."/>
            <person name="McIlroy S.J."/>
            <person name="Petrovski S."/>
            <person name="Seviour R.J."/>
            <person name="Calteau A."/>
            <person name="Nielsen K.L."/>
            <person name="Nielsen P.H."/>
        </authorList>
    </citation>
    <scope>NUCLEOTIDE SEQUENCE [LARGE SCALE GENOMIC DNA]</scope>
    <source>
        <strain evidence="6 7">T1-X7</strain>
    </source>
</reference>
<evidence type="ECO:0000313" key="7">
    <source>
        <dbReference type="Proteomes" id="UP000035721"/>
    </source>
</evidence>
<organism evidence="6 7">
    <name type="scientific">Nostocoides japonicum T1-X7</name>
    <dbReference type="NCBI Taxonomy" id="1194083"/>
    <lineage>
        <taxon>Bacteria</taxon>
        <taxon>Bacillati</taxon>
        <taxon>Actinomycetota</taxon>
        <taxon>Actinomycetes</taxon>
        <taxon>Micrococcales</taxon>
        <taxon>Intrasporangiaceae</taxon>
        <taxon>Nostocoides</taxon>
    </lineage>
</organism>
<gene>
    <name evidence="6" type="primary">kynU</name>
    <name evidence="6" type="ORF">BN12_340007</name>
</gene>
<feature type="region of interest" description="Disordered" evidence="5">
    <location>
        <begin position="414"/>
        <end position="441"/>
    </location>
</feature>
<dbReference type="GO" id="GO:0043420">
    <property type="term" value="P:anthranilate metabolic process"/>
    <property type="evidence" value="ECO:0007669"/>
    <property type="project" value="TreeGrafter"/>
</dbReference>
<dbReference type="AlphaFoldDB" id="A0A077M117"/>
<dbReference type="Proteomes" id="UP000035721">
    <property type="component" value="Unassembled WGS sequence"/>
</dbReference>
<dbReference type="SUPFAM" id="SSF53383">
    <property type="entry name" value="PLP-dependent transferases"/>
    <property type="match status" value="1"/>
</dbReference>
<dbReference type="GO" id="GO:0097053">
    <property type="term" value="P:L-kynurenine catabolic process"/>
    <property type="evidence" value="ECO:0007669"/>
    <property type="project" value="UniProtKB-UniPathway"/>
</dbReference>
<comment type="cofactor">
    <cofactor evidence="4">
        <name>pyridoxal 5'-phosphate</name>
        <dbReference type="ChEBI" id="CHEBI:597326"/>
    </cofactor>
</comment>
<dbReference type="GO" id="GO:0019441">
    <property type="term" value="P:L-tryptophan catabolic process to kynurenine"/>
    <property type="evidence" value="ECO:0007669"/>
    <property type="project" value="TreeGrafter"/>
</dbReference>
<evidence type="ECO:0000256" key="1">
    <source>
        <dbReference type="ARBA" id="ARBA00022642"/>
    </source>
</evidence>
<dbReference type="GO" id="GO:0009435">
    <property type="term" value="P:NAD+ biosynthetic process"/>
    <property type="evidence" value="ECO:0007669"/>
    <property type="project" value="UniProtKB-UniPathway"/>
</dbReference>
<comment type="catalytic activity">
    <reaction evidence="4">
        <text>L-kynurenine + H2O = anthranilate + L-alanine + H(+)</text>
        <dbReference type="Rhea" id="RHEA:16813"/>
        <dbReference type="ChEBI" id="CHEBI:15377"/>
        <dbReference type="ChEBI" id="CHEBI:15378"/>
        <dbReference type="ChEBI" id="CHEBI:16567"/>
        <dbReference type="ChEBI" id="CHEBI:57959"/>
        <dbReference type="ChEBI" id="CHEBI:57972"/>
        <dbReference type="EC" id="3.7.1.3"/>
    </reaction>
</comment>
<keyword evidence="1 4" id="KW-0662">Pyridine nucleotide biosynthesis</keyword>
<evidence type="ECO:0000256" key="3">
    <source>
        <dbReference type="ARBA" id="ARBA00022898"/>
    </source>
</evidence>
<sequence length="441" mass="46172">MDFLARAAELDAADPLAAHRNAFLDPGPASLVAYFDGNSLGRPLQATVDRLSAFVREEWGGRLIRGWDERWLDLPLTLGDRIGAAALGAAPGQTVVADSTTVLLYKLARAAVDAAVLSSGGTRDEIVLDTDNFPTDRYILEGIAGERGLTLRWVEVDTAEGVTPDLVADAVSERTALAVFSHVAYRSGWLADGPQITRIVHDAGALVLWDLCHSVGSVPVELDAWDVDLAVGCTYKYLNGGPGSPALAYVAARHQAALQQPIWGWLGRRDAFTMGPGYEAADGIRGFLSGTPPILGMVALETYADLLESVGIDAIRAKSLALTDFALEFIDAELAPLGVSVTSPRDHASRGGHVTVKRAGFREVTAALWEQGVIPDYRDPDAIRIGLAPLSTSFAEVATGLAALRDAVRGAGAGDSDGVGGPDLGDGSADAVGSPVTGLTP</sequence>
<comment type="caution">
    <text evidence="6">The sequence shown here is derived from an EMBL/GenBank/DDBJ whole genome shotgun (WGS) entry which is preliminary data.</text>
</comment>
<dbReference type="GO" id="GO:0030170">
    <property type="term" value="F:pyridoxal phosphate binding"/>
    <property type="evidence" value="ECO:0007669"/>
    <property type="project" value="InterPro"/>
</dbReference>
<dbReference type="Gene3D" id="3.90.1150.10">
    <property type="entry name" value="Aspartate Aminotransferase, domain 1"/>
    <property type="match status" value="1"/>
</dbReference>
<comment type="pathway">
    <text evidence="4">Amino-acid degradation; L-kynurenine degradation; L-alanine and anthranilate from L-kynurenine: step 1/1.</text>
</comment>
<dbReference type="STRING" id="1194083.BN12_340007"/>
<dbReference type="UniPathway" id="UPA00334">
    <property type="reaction ID" value="UER00455"/>
</dbReference>
<dbReference type="PANTHER" id="PTHR14084">
    <property type="entry name" value="KYNURENINASE"/>
    <property type="match status" value="1"/>
</dbReference>
<keyword evidence="3 4" id="KW-0663">Pyridoxal phosphate</keyword>
<comment type="pathway">
    <text evidence="4">Cofactor biosynthesis; NAD(+) biosynthesis; quinolinate from L-kynurenine: step 2/3.</text>
</comment>
<evidence type="ECO:0000313" key="6">
    <source>
        <dbReference type="EMBL" id="CCH78767.1"/>
    </source>
</evidence>
<dbReference type="InterPro" id="IPR015424">
    <property type="entry name" value="PyrdxlP-dep_Trfase"/>
</dbReference>
<comment type="catalytic activity">
    <reaction evidence="4">
        <text>3-hydroxy-L-kynurenine + H2O = 3-hydroxyanthranilate + L-alanine + H(+)</text>
        <dbReference type="Rhea" id="RHEA:25143"/>
        <dbReference type="ChEBI" id="CHEBI:15377"/>
        <dbReference type="ChEBI" id="CHEBI:15378"/>
        <dbReference type="ChEBI" id="CHEBI:36559"/>
        <dbReference type="ChEBI" id="CHEBI:57972"/>
        <dbReference type="ChEBI" id="CHEBI:58125"/>
        <dbReference type="EC" id="3.7.1.3"/>
    </reaction>
</comment>
<keyword evidence="7" id="KW-1185">Reference proteome</keyword>
<dbReference type="RefSeq" id="WP_083454454.1">
    <property type="nucleotide sequence ID" value="NZ_HF570958.1"/>
</dbReference>
<dbReference type="GO" id="GO:0030429">
    <property type="term" value="F:kynureninase activity"/>
    <property type="evidence" value="ECO:0007669"/>
    <property type="project" value="UniProtKB-EC"/>
</dbReference>
<keyword evidence="2 4" id="KW-0378">Hydrolase</keyword>
<name>A0A077M117_9MICO</name>
<dbReference type="PANTHER" id="PTHR14084:SF0">
    <property type="entry name" value="KYNURENINASE"/>
    <property type="match status" value="1"/>
</dbReference>
<accession>A0A077M117</accession>
<dbReference type="InterPro" id="IPR010111">
    <property type="entry name" value="Kynureninase"/>
</dbReference>
<proteinExistence type="inferred from homology"/>
<dbReference type="InterPro" id="IPR015422">
    <property type="entry name" value="PyrdxlP-dep_Trfase_small"/>
</dbReference>
<evidence type="ECO:0000256" key="5">
    <source>
        <dbReference type="SAM" id="MobiDB-lite"/>
    </source>
</evidence>
<dbReference type="EC" id="3.7.1.3" evidence="4"/>
<feature type="compositionally biased region" description="Gly residues" evidence="5">
    <location>
        <begin position="414"/>
        <end position="424"/>
    </location>
</feature>
<evidence type="ECO:0000256" key="2">
    <source>
        <dbReference type="ARBA" id="ARBA00022801"/>
    </source>
</evidence>
<comment type="similarity">
    <text evidence="4">Belongs to the kynureninase family.</text>
</comment>
<comment type="subunit">
    <text evidence="4">Homodimer.</text>
</comment>
<dbReference type="UniPathway" id="UPA00253">
    <property type="reaction ID" value="UER00329"/>
</dbReference>
<dbReference type="PIRSF" id="PIRSF038800">
    <property type="entry name" value="KYNU"/>
    <property type="match status" value="1"/>
</dbReference>
<protein>
    <recommendedName>
        <fullName evidence="4">Kynureninase</fullName>
        <ecNumber evidence="4">3.7.1.3</ecNumber>
    </recommendedName>
</protein>
<dbReference type="Pfam" id="PF22580">
    <property type="entry name" value="KYNU_C"/>
    <property type="match status" value="1"/>
</dbReference>
<dbReference type="OrthoDB" id="9812626at2"/>
<dbReference type="EMBL" id="CAJB01000268">
    <property type="protein sequence ID" value="CCH78767.1"/>
    <property type="molecule type" value="Genomic_DNA"/>
</dbReference>